<protein>
    <submittedName>
        <fullName evidence="1">Uncharacterized protein</fullName>
    </submittedName>
</protein>
<organism evidence="1 2">
    <name type="scientific">Alteromonas australica</name>
    <dbReference type="NCBI Taxonomy" id="589873"/>
    <lineage>
        <taxon>Bacteria</taxon>
        <taxon>Pseudomonadati</taxon>
        <taxon>Pseudomonadota</taxon>
        <taxon>Gammaproteobacteria</taxon>
        <taxon>Alteromonadales</taxon>
        <taxon>Alteromonadaceae</taxon>
        <taxon>Alteromonas/Salinimonas group</taxon>
        <taxon>Alteromonas</taxon>
    </lineage>
</organism>
<sequence length="188" mass="21245">MWKYNNAIIKEGRSWTDSQGYQHPKNWASVWDTPTKKLKGLVWEDDPSPFDTRFYEGRDGDGKLIEKSLDDTLWVDEKGKAVIDEMTGKQGVSDGLKTSSIKLTKQTANNLLSHTDWMVVRAAEDSSKAVDSKYTTYRAAVRASCAAIEKKINDASDMSEFMALWDTPMKDNKPIGNAPIYDWPDVVE</sequence>
<dbReference type="Proteomes" id="UP000263517">
    <property type="component" value="Unassembled WGS sequence"/>
</dbReference>
<accession>A0A350NZ11</accession>
<evidence type="ECO:0000313" key="1">
    <source>
        <dbReference type="EMBL" id="HAW74278.1"/>
    </source>
</evidence>
<name>A0A350NZ11_9ALTE</name>
<dbReference type="EMBL" id="DNAN01000032">
    <property type="protein sequence ID" value="HAW74278.1"/>
    <property type="molecule type" value="Genomic_DNA"/>
</dbReference>
<proteinExistence type="predicted"/>
<dbReference type="AlphaFoldDB" id="A0A350NZ11"/>
<reference evidence="1 2" key="1">
    <citation type="journal article" date="2018" name="Nat. Biotechnol.">
        <title>A standardized bacterial taxonomy based on genome phylogeny substantially revises the tree of life.</title>
        <authorList>
            <person name="Parks D.H."/>
            <person name="Chuvochina M."/>
            <person name="Waite D.W."/>
            <person name="Rinke C."/>
            <person name="Skarshewski A."/>
            <person name="Chaumeil P.A."/>
            <person name="Hugenholtz P."/>
        </authorList>
    </citation>
    <scope>NUCLEOTIDE SEQUENCE [LARGE SCALE GENOMIC DNA]</scope>
    <source>
        <strain evidence="1">UBA11978</strain>
    </source>
</reference>
<gene>
    <name evidence="1" type="ORF">DCW74_00910</name>
</gene>
<evidence type="ECO:0000313" key="2">
    <source>
        <dbReference type="Proteomes" id="UP000263517"/>
    </source>
</evidence>
<comment type="caution">
    <text evidence="1">The sequence shown here is derived from an EMBL/GenBank/DDBJ whole genome shotgun (WGS) entry which is preliminary data.</text>
</comment>